<dbReference type="SMART" id="SM00014">
    <property type="entry name" value="acidPPc"/>
    <property type="match status" value="1"/>
</dbReference>
<organism evidence="3 4">
    <name type="scientific">Ectobacillus antri</name>
    <dbReference type="NCBI Taxonomy" id="2486280"/>
    <lineage>
        <taxon>Bacteria</taxon>
        <taxon>Bacillati</taxon>
        <taxon>Bacillota</taxon>
        <taxon>Bacilli</taxon>
        <taxon>Bacillales</taxon>
        <taxon>Bacillaceae</taxon>
        <taxon>Ectobacillus</taxon>
    </lineage>
</organism>
<dbReference type="Proteomes" id="UP001218246">
    <property type="component" value="Unassembled WGS sequence"/>
</dbReference>
<sequence length="203" mass="23470">MNKLSIIIILIVCLTLFILLSLSYAKMGTFDAVISSYIQHFRTRLGIYFFQCMTYVGSIRMYVPLLCIVSVYFAMRKKFLNIYLLLLNLWGSRYLNQLLKLWYQRPRPDIHTLTTATGYSFPSGHAMNAAAFLGFIAYLIITEHQLRLWQKMILLMFTTLMILSISISRVYLGVHYPTDIIAGSAAGIAWLLLCVLFHQRFTQ</sequence>
<dbReference type="InterPro" id="IPR036938">
    <property type="entry name" value="PAP2/HPO_sf"/>
</dbReference>
<dbReference type="Pfam" id="PF01569">
    <property type="entry name" value="PAP2"/>
    <property type="match status" value="1"/>
</dbReference>
<dbReference type="EMBL" id="JARULN010000001">
    <property type="protein sequence ID" value="MDG5753062.1"/>
    <property type="molecule type" value="Genomic_DNA"/>
</dbReference>
<evidence type="ECO:0000259" key="2">
    <source>
        <dbReference type="SMART" id="SM00014"/>
    </source>
</evidence>
<evidence type="ECO:0000313" key="3">
    <source>
        <dbReference type="EMBL" id="MDG5753062.1"/>
    </source>
</evidence>
<dbReference type="CDD" id="cd03392">
    <property type="entry name" value="PAP2_like_2"/>
    <property type="match status" value="1"/>
</dbReference>
<accession>A0ABT6H1A7</accession>
<dbReference type="SUPFAM" id="SSF48317">
    <property type="entry name" value="Acid phosphatase/Vanadium-dependent haloperoxidase"/>
    <property type="match status" value="1"/>
</dbReference>
<dbReference type="PANTHER" id="PTHR14969:SF13">
    <property type="entry name" value="AT30094P"/>
    <property type="match status" value="1"/>
</dbReference>
<keyword evidence="1" id="KW-1133">Transmembrane helix</keyword>
<feature type="domain" description="Phosphatidic acid phosphatase type 2/haloperoxidase" evidence="2">
    <location>
        <begin position="82"/>
        <end position="195"/>
    </location>
</feature>
<proteinExistence type="predicted"/>
<reference evidence="3 4" key="1">
    <citation type="submission" date="2023-04" db="EMBL/GenBank/DDBJ databases">
        <title>Ectobacillus antri isolated from activated sludge.</title>
        <authorList>
            <person name="Yan P."/>
            <person name="Liu X."/>
        </authorList>
    </citation>
    <scope>NUCLEOTIDE SEQUENCE [LARGE SCALE GENOMIC DNA]</scope>
    <source>
        <strain evidence="3 4">C18H</strain>
    </source>
</reference>
<gene>
    <name evidence="3" type="ORF">P6P90_03490</name>
</gene>
<keyword evidence="1" id="KW-0812">Transmembrane</keyword>
<dbReference type="Gene3D" id="1.20.144.10">
    <property type="entry name" value="Phosphatidic acid phosphatase type 2/haloperoxidase"/>
    <property type="match status" value="2"/>
</dbReference>
<feature type="transmembrane region" description="Helical" evidence="1">
    <location>
        <begin position="80"/>
        <end position="99"/>
    </location>
</feature>
<evidence type="ECO:0000256" key="1">
    <source>
        <dbReference type="SAM" id="Phobius"/>
    </source>
</evidence>
<feature type="transmembrane region" description="Helical" evidence="1">
    <location>
        <begin position="45"/>
        <end position="73"/>
    </location>
</feature>
<evidence type="ECO:0000313" key="4">
    <source>
        <dbReference type="Proteomes" id="UP001218246"/>
    </source>
</evidence>
<name>A0ABT6H1A7_9BACI</name>
<comment type="caution">
    <text evidence="3">The sequence shown here is derived from an EMBL/GenBank/DDBJ whole genome shotgun (WGS) entry which is preliminary data.</text>
</comment>
<dbReference type="RefSeq" id="WP_124564663.1">
    <property type="nucleotide sequence ID" value="NZ_JARRRY010000001.1"/>
</dbReference>
<feature type="transmembrane region" description="Helical" evidence="1">
    <location>
        <begin position="119"/>
        <end position="141"/>
    </location>
</feature>
<feature type="transmembrane region" description="Helical" evidence="1">
    <location>
        <begin position="180"/>
        <end position="198"/>
    </location>
</feature>
<keyword evidence="1" id="KW-0472">Membrane</keyword>
<dbReference type="InterPro" id="IPR000326">
    <property type="entry name" value="PAP2/HPO"/>
</dbReference>
<keyword evidence="4" id="KW-1185">Reference proteome</keyword>
<feature type="transmembrane region" description="Helical" evidence="1">
    <location>
        <begin position="153"/>
        <end position="174"/>
    </location>
</feature>
<dbReference type="PANTHER" id="PTHR14969">
    <property type="entry name" value="SPHINGOSINE-1-PHOSPHATE PHOSPHOHYDROLASE"/>
    <property type="match status" value="1"/>
</dbReference>
<protein>
    <submittedName>
        <fullName evidence="3">Phosphatase PAP2 family protein</fullName>
    </submittedName>
</protein>
<feature type="transmembrane region" description="Helical" evidence="1">
    <location>
        <begin position="7"/>
        <end position="25"/>
    </location>
</feature>